<dbReference type="PANTHER" id="PTHR40547">
    <property type="entry name" value="SLL0298 PROTEIN"/>
    <property type="match status" value="1"/>
</dbReference>
<dbReference type="EMBL" id="VSSQ01017399">
    <property type="protein sequence ID" value="MPM59665.1"/>
    <property type="molecule type" value="Genomic_DNA"/>
</dbReference>
<name>A0A645B2K4_9ZZZZ</name>
<gene>
    <name evidence="3" type="ORF">SDC9_106511</name>
</gene>
<feature type="domain" description="DUF2062" evidence="2">
    <location>
        <begin position="13"/>
        <end position="158"/>
    </location>
</feature>
<dbReference type="AlphaFoldDB" id="A0A645B2K4"/>
<feature type="transmembrane region" description="Helical" evidence="1">
    <location>
        <begin position="65"/>
        <end position="83"/>
    </location>
</feature>
<dbReference type="Pfam" id="PF09835">
    <property type="entry name" value="DUF2062"/>
    <property type="match status" value="1"/>
</dbReference>
<evidence type="ECO:0000259" key="2">
    <source>
        <dbReference type="Pfam" id="PF09835"/>
    </source>
</evidence>
<accession>A0A645B2K4</accession>
<proteinExistence type="predicted"/>
<evidence type="ECO:0000256" key="1">
    <source>
        <dbReference type="SAM" id="Phobius"/>
    </source>
</evidence>
<comment type="caution">
    <text evidence="3">The sequence shown here is derived from an EMBL/GenBank/DDBJ whole genome shotgun (WGS) entry which is preliminary data.</text>
</comment>
<keyword evidence="1" id="KW-1133">Transmembrane helix</keyword>
<keyword evidence="1" id="KW-0472">Membrane</keyword>
<organism evidence="3">
    <name type="scientific">bioreactor metagenome</name>
    <dbReference type="NCBI Taxonomy" id="1076179"/>
    <lineage>
        <taxon>unclassified sequences</taxon>
        <taxon>metagenomes</taxon>
        <taxon>ecological metagenomes</taxon>
    </lineage>
</organism>
<keyword evidence="1" id="KW-0812">Transmembrane</keyword>
<protein>
    <recommendedName>
        <fullName evidence="2">DUF2062 domain-containing protein</fullName>
    </recommendedName>
</protein>
<feature type="transmembrane region" description="Helical" evidence="1">
    <location>
        <begin position="124"/>
        <end position="147"/>
    </location>
</feature>
<dbReference type="PANTHER" id="PTHR40547:SF1">
    <property type="entry name" value="SLL0298 PROTEIN"/>
    <property type="match status" value="1"/>
</dbReference>
<feature type="transmembrane region" description="Helical" evidence="1">
    <location>
        <begin position="32"/>
        <end position="58"/>
    </location>
</feature>
<sequence>MRTTRYLRRKWLALYGKIVREKAPPEYIARGWAIGMFCGCFIPFGMQLMVSIPAAFILKGSKVGAVLGTLLTNHFTIFFIYPVQCYVGSRLLGGTLSYDAVRAALDGVLHEESYEALMRIGAELVTAFFLGGALLTVVMTPLTYYAVKKLVVHYRFKKSSFNPKESM</sequence>
<evidence type="ECO:0000313" key="3">
    <source>
        <dbReference type="EMBL" id="MPM59665.1"/>
    </source>
</evidence>
<dbReference type="InterPro" id="IPR018639">
    <property type="entry name" value="DUF2062"/>
</dbReference>
<reference evidence="3" key="1">
    <citation type="submission" date="2019-08" db="EMBL/GenBank/DDBJ databases">
        <authorList>
            <person name="Kucharzyk K."/>
            <person name="Murdoch R.W."/>
            <person name="Higgins S."/>
            <person name="Loffler F."/>
        </authorList>
    </citation>
    <scope>NUCLEOTIDE SEQUENCE</scope>
</reference>